<gene>
    <name evidence="2" type="ORF">CC86DRAFT_411297</name>
</gene>
<evidence type="ECO:0008006" key="4">
    <source>
        <dbReference type="Google" id="ProtNLM"/>
    </source>
</evidence>
<keyword evidence="3" id="KW-1185">Reference proteome</keyword>
<reference evidence="2" key="1">
    <citation type="journal article" date="2020" name="Stud. Mycol.">
        <title>101 Dothideomycetes genomes: a test case for predicting lifestyles and emergence of pathogens.</title>
        <authorList>
            <person name="Haridas S."/>
            <person name="Albert R."/>
            <person name="Binder M."/>
            <person name="Bloem J."/>
            <person name="Labutti K."/>
            <person name="Salamov A."/>
            <person name="Andreopoulos B."/>
            <person name="Baker S."/>
            <person name="Barry K."/>
            <person name="Bills G."/>
            <person name="Bluhm B."/>
            <person name="Cannon C."/>
            <person name="Castanera R."/>
            <person name="Culley D."/>
            <person name="Daum C."/>
            <person name="Ezra D."/>
            <person name="Gonzalez J."/>
            <person name="Henrissat B."/>
            <person name="Kuo A."/>
            <person name="Liang C."/>
            <person name="Lipzen A."/>
            <person name="Lutzoni F."/>
            <person name="Magnuson J."/>
            <person name="Mondo S."/>
            <person name="Nolan M."/>
            <person name="Ohm R."/>
            <person name="Pangilinan J."/>
            <person name="Park H.-J."/>
            <person name="Ramirez L."/>
            <person name="Alfaro M."/>
            <person name="Sun H."/>
            <person name="Tritt A."/>
            <person name="Yoshinaga Y."/>
            <person name="Zwiers L.-H."/>
            <person name="Turgeon B."/>
            <person name="Goodwin S."/>
            <person name="Spatafora J."/>
            <person name="Crous P."/>
            <person name="Grigoriev I."/>
        </authorList>
    </citation>
    <scope>NUCLEOTIDE SEQUENCE</scope>
    <source>
        <strain evidence="2">CBS 113818</strain>
    </source>
</reference>
<name>A0A6A6ZL73_9PLEO</name>
<sequence>MPHFAPPFTHARPSPHHIVRHQVHPRVRPKDPISNVRDDKQFRISGYRLKSWYKSLKALDDLRTRLEYLPLSRSEQQMLFRLTRQMEGTIRAMGGEVQEKLQG</sequence>
<dbReference type="EMBL" id="MU006238">
    <property type="protein sequence ID" value="KAF2820975.1"/>
    <property type="molecule type" value="Genomic_DNA"/>
</dbReference>
<feature type="compositionally biased region" description="Basic residues" evidence="1">
    <location>
        <begin position="13"/>
        <end position="23"/>
    </location>
</feature>
<organism evidence="2 3">
    <name type="scientific">Ophiobolus disseminans</name>
    <dbReference type="NCBI Taxonomy" id="1469910"/>
    <lineage>
        <taxon>Eukaryota</taxon>
        <taxon>Fungi</taxon>
        <taxon>Dikarya</taxon>
        <taxon>Ascomycota</taxon>
        <taxon>Pezizomycotina</taxon>
        <taxon>Dothideomycetes</taxon>
        <taxon>Pleosporomycetidae</taxon>
        <taxon>Pleosporales</taxon>
        <taxon>Pleosporineae</taxon>
        <taxon>Phaeosphaeriaceae</taxon>
        <taxon>Ophiobolus</taxon>
    </lineage>
</organism>
<evidence type="ECO:0000313" key="2">
    <source>
        <dbReference type="EMBL" id="KAF2820975.1"/>
    </source>
</evidence>
<protein>
    <recommendedName>
        <fullName evidence="4">Prion-inhibition and propagation HeLo domain-containing protein</fullName>
    </recommendedName>
</protein>
<proteinExistence type="predicted"/>
<evidence type="ECO:0000256" key="1">
    <source>
        <dbReference type="SAM" id="MobiDB-lite"/>
    </source>
</evidence>
<accession>A0A6A6ZL73</accession>
<evidence type="ECO:0000313" key="3">
    <source>
        <dbReference type="Proteomes" id="UP000799424"/>
    </source>
</evidence>
<feature type="region of interest" description="Disordered" evidence="1">
    <location>
        <begin position="1"/>
        <end position="23"/>
    </location>
</feature>
<dbReference type="AlphaFoldDB" id="A0A6A6ZL73"/>
<dbReference type="Proteomes" id="UP000799424">
    <property type="component" value="Unassembled WGS sequence"/>
</dbReference>